<feature type="region of interest" description="Disordered" evidence="2">
    <location>
        <begin position="191"/>
        <end position="236"/>
    </location>
</feature>
<organism evidence="3 4">
    <name type="scientific">Amorphotheca resinae ATCC 22711</name>
    <dbReference type="NCBI Taxonomy" id="857342"/>
    <lineage>
        <taxon>Eukaryota</taxon>
        <taxon>Fungi</taxon>
        <taxon>Dikarya</taxon>
        <taxon>Ascomycota</taxon>
        <taxon>Pezizomycotina</taxon>
        <taxon>Leotiomycetes</taxon>
        <taxon>Helotiales</taxon>
        <taxon>Amorphothecaceae</taxon>
        <taxon>Amorphotheca</taxon>
    </lineage>
</organism>
<evidence type="ECO:0000256" key="1">
    <source>
        <dbReference type="ARBA" id="ARBA00009885"/>
    </source>
</evidence>
<dbReference type="STRING" id="857342.A0A2T3AYF5"/>
<dbReference type="InterPro" id="IPR027799">
    <property type="entry name" value="Rtf2_RING-finger"/>
</dbReference>
<feature type="compositionally biased region" description="Basic residues" evidence="2">
    <location>
        <begin position="195"/>
        <end position="207"/>
    </location>
</feature>
<dbReference type="GO" id="GO:0006274">
    <property type="term" value="P:DNA replication termination"/>
    <property type="evidence" value="ECO:0007669"/>
    <property type="project" value="TreeGrafter"/>
</dbReference>
<proteinExistence type="inferred from homology"/>
<dbReference type="Gene3D" id="3.30.40.10">
    <property type="entry name" value="Zinc/RING finger domain, C3HC4 (zinc finger)"/>
    <property type="match status" value="1"/>
</dbReference>
<dbReference type="InterPro" id="IPR006735">
    <property type="entry name" value="Rtf2"/>
</dbReference>
<dbReference type="InParanoid" id="A0A2T3AYF5"/>
<dbReference type="OrthoDB" id="247013at2759"/>
<dbReference type="EMBL" id="KZ679013">
    <property type="protein sequence ID" value="PSS15099.1"/>
    <property type="molecule type" value="Genomic_DNA"/>
</dbReference>
<keyword evidence="4" id="KW-1185">Reference proteome</keyword>
<dbReference type="Pfam" id="PF04641">
    <property type="entry name" value="Rtf2"/>
    <property type="match status" value="1"/>
</dbReference>
<dbReference type="GO" id="GO:0005634">
    <property type="term" value="C:nucleus"/>
    <property type="evidence" value="ECO:0007669"/>
    <property type="project" value="TreeGrafter"/>
</dbReference>
<dbReference type="GeneID" id="36574911"/>
<dbReference type="PANTHER" id="PTHR12775:SF0">
    <property type="entry name" value="REPLICATION TERMINATION FACTOR 2"/>
    <property type="match status" value="1"/>
</dbReference>
<accession>A0A2T3AYF5</accession>
<dbReference type="RefSeq" id="XP_024719698.1">
    <property type="nucleotide sequence ID" value="XM_024866830.1"/>
</dbReference>
<dbReference type="SUPFAM" id="SSF57850">
    <property type="entry name" value="RING/U-box"/>
    <property type="match status" value="1"/>
</dbReference>
<evidence type="ECO:0000313" key="4">
    <source>
        <dbReference type="Proteomes" id="UP000241818"/>
    </source>
</evidence>
<gene>
    <name evidence="3" type="ORF">M430DRAFT_35870</name>
</gene>
<dbReference type="AlphaFoldDB" id="A0A2T3AYF5"/>
<dbReference type="InterPro" id="IPR013083">
    <property type="entry name" value="Znf_RING/FYVE/PHD"/>
</dbReference>
<protein>
    <submittedName>
        <fullName evidence="3">Uncharacterized protein</fullName>
    </submittedName>
</protein>
<name>A0A2T3AYF5_AMORE</name>
<dbReference type="Proteomes" id="UP000241818">
    <property type="component" value="Unassembled WGS sequence"/>
</dbReference>
<sequence length="294" mass="31668">MGNDGGSIPTRRELVKNAARNPNTSELKAAQLEAQTHAWSTCPLSNRPLSAPIVSDCAGTLYNKDAILEHLLPKADDVPAALIKEKEDLLQGRVKSLRDVVEVKFSISKEGKDEKKICPITSKELGPNTKAVYLVPCGHAFSEAAIREVAGETCVECNEPYTAENVIPILPLAKEDVARLAARAAKLKESGLTHSLKKAPGGKKRKKQGGESEVETKATTTTTKTETSTPALSGIKNAATASLTSKVLEEQEERNKRRKLGLNDNLKSIFSSAGYNAQTQKGGDFMTRGYSIPK</sequence>
<dbReference type="PANTHER" id="PTHR12775">
    <property type="entry name" value="PROTEIN C20ORF43 HOMOLOG"/>
    <property type="match status" value="1"/>
</dbReference>
<feature type="compositionally biased region" description="Low complexity" evidence="2">
    <location>
        <begin position="217"/>
        <end position="229"/>
    </location>
</feature>
<evidence type="ECO:0000313" key="3">
    <source>
        <dbReference type="EMBL" id="PSS15099.1"/>
    </source>
</evidence>
<evidence type="ECO:0000256" key="2">
    <source>
        <dbReference type="SAM" id="MobiDB-lite"/>
    </source>
</evidence>
<comment type="similarity">
    <text evidence="1">Belongs to the rtf2 family.</text>
</comment>
<dbReference type="CDD" id="cd16653">
    <property type="entry name" value="RING-like_Rtf2"/>
    <property type="match status" value="1"/>
</dbReference>
<reference evidence="3 4" key="1">
    <citation type="journal article" date="2018" name="New Phytol.">
        <title>Comparative genomics and transcriptomics depict ericoid mycorrhizal fungi as versatile saprotrophs and plant mutualists.</title>
        <authorList>
            <person name="Martino E."/>
            <person name="Morin E."/>
            <person name="Grelet G.A."/>
            <person name="Kuo A."/>
            <person name="Kohler A."/>
            <person name="Daghino S."/>
            <person name="Barry K.W."/>
            <person name="Cichocki N."/>
            <person name="Clum A."/>
            <person name="Dockter R.B."/>
            <person name="Hainaut M."/>
            <person name="Kuo R.C."/>
            <person name="LaButti K."/>
            <person name="Lindahl B.D."/>
            <person name="Lindquist E.A."/>
            <person name="Lipzen A."/>
            <person name="Khouja H.R."/>
            <person name="Magnuson J."/>
            <person name="Murat C."/>
            <person name="Ohm R.A."/>
            <person name="Singer S.W."/>
            <person name="Spatafora J.W."/>
            <person name="Wang M."/>
            <person name="Veneault-Fourrey C."/>
            <person name="Henrissat B."/>
            <person name="Grigoriev I.V."/>
            <person name="Martin F.M."/>
            <person name="Perotto S."/>
        </authorList>
    </citation>
    <scope>NUCLEOTIDE SEQUENCE [LARGE SCALE GENOMIC DNA]</scope>
    <source>
        <strain evidence="3 4">ATCC 22711</strain>
    </source>
</reference>